<evidence type="ECO:0000256" key="2">
    <source>
        <dbReference type="ARBA" id="ARBA00007878"/>
    </source>
</evidence>
<dbReference type="GO" id="GO:0003743">
    <property type="term" value="F:translation initiation factor activity"/>
    <property type="evidence" value="ECO:0007669"/>
    <property type="project" value="TreeGrafter"/>
</dbReference>
<dbReference type="GO" id="GO:0005829">
    <property type="term" value="C:cytosol"/>
    <property type="evidence" value="ECO:0007669"/>
    <property type="project" value="UniProtKB-SubCell"/>
</dbReference>
<evidence type="ECO:0000259" key="8">
    <source>
        <dbReference type="PROSITE" id="PS51363"/>
    </source>
</evidence>
<evidence type="ECO:0000256" key="5">
    <source>
        <dbReference type="ARBA" id="ARBA00044345"/>
    </source>
</evidence>
<dbReference type="SUPFAM" id="SSF53448">
    <property type="entry name" value="Nucleotide-diphospho-sugar transferases"/>
    <property type="match status" value="1"/>
</dbReference>
<comment type="caution">
    <text evidence="9">The sequence shown here is derived from an EMBL/GenBank/DDBJ whole genome shotgun (WGS) entry which is preliminary data.</text>
</comment>
<dbReference type="InterPro" id="IPR003307">
    <property type="entry name" value="W2_domain"/>
</dbReference>
<gene>
    <name evidence="9" type="ORF">H0H81_008830</name>
</gene>
<dbReference type="EMBL" id="JABCKI010000025">
    <property type="protein sequence ID" value="KAG5653962.1"/>
    <property type="molecule type" value="Genomic_DNA"/>
</dbReference>
<dbReference type="Pfam" id="PF25084">
    <property type="entry name" value="LbH_EIF2B"/>
    <property type="match status" value="1"/>
</dbReference>
<feature type="region of interest" description="Disordered" evidence="7">
    <location>
        <begin position="1041"/>
        <end position="1091"/>
    </location>
</feature>
<evidence type="ECO:0000313" key="10">
    <source>
        <dbReference type="Proteomes" id="UP000717328"/>
    </source>
</evidence>
<dbReference type="CDD" id="cd11558">
    <property type="entry name" value="W2_eIF2B_epsilon"/>
    <property type="match status" value="1"/>
</dbReference>
<feature type="compositionally biased region" description="Acidic residues" evidence="7">
    <location>
        <begin position="781"/>
        <end position="797"/>
    </location>
</feature>
<dbReference type="GO" id="GO:0031369">
    <property type="term" value="F:translation initiation factor binding"/>
    <property type="evidence" value="ECO:0007669"/>
    <property type="project" value="InterPro"/>
</dbReference>
<feature type="compositionally biased region" description="Acidic residues" evidence="7">
    <location>
        <begin position="915"/>
        <end position="926"/>
    </location>
</feature>
<feature type="region of interest" description="Disordered" evidence="7">
    <location>
        <begin position="496"/>
        <end position="539"/>
    </location>
</feature>
<feature type="compositionally biased region" description="Polar residues" evidence="7">
    <location>
        <begin position="823"/>
        <end position="843"/>
    </location>
</feature>
<feature type="compositionally biased region" description="Acidic residues" evidence="7">
    <location>
        <begin position="709"/>
        <end position="730"/>
    </location>
</feature>
<proteinExistence type="inferred from homology"/>
<reference evidence="9" key="1">
    <citation type="submission" date="2021-02" db="EMBL/GenBank/DDBJ databases">
        <authorList>
            <person name="Nieuwenhuis M."/>
            <person name="Van De Peppel L.J.J."/>
        </authorList>
    </citation>
    <scope>NUCLEOTIDE SEQUENCE</scope>
    <source>
        <strain evidence="9">D49</strain>
    </source>
</reference>
<dbReference type="InterPro" id="IPR044123">
    <property type="entry name" value="W2_eIF2B_epsilon"/>
</dbReference>
<feature type="compositionally biased region" description="Polar residues" evidence="7">
    <location>
        <begin position="895"/>
        <end position="911"/>
    </location>
</feature>
<feature type="compositionally biased region" description="Acidic residues" evidence="7">
    <location>
        <begin position="496"/>
        <end position="507"/>
    </location>
</feature>
<dbReference type="GO" id="GO:0005851">
    <property type="term" value="C:eukaryotic translation initiation factor 2B complex"/>
    <property type="evidence" value="ECO:0007669"/>
    <property type="project" value="TreeGrafter"/>
</dbReference>
<dbReference type="Gene3D" id="1.25.40.180">
    <property type="match status" value="1"/>
</dbReference>
<dbReference type="InterPro" id="IPR051956">
    <property type="entry name" value="eIF2B_epsilon"/>
</dbReference>
<dbReference type="PANTHER" id="PTHR45887">
    <property type="entry name" value="TRANSLATION INITIATION FACTOR EIF-2B SUBUNIT EPSILON"/>
    <property type="match status" value="1"/>
</dbReference>
<dbReference type="FunFam" id="3.90.550.10:FF:000066">
    <property type="entry name" value="Translation initiation factor eIF-2B subunit epsilon"/>
    <property type="match status" value="1"/>
</dbReference>
<dbReference type="OrthoDB" id="424572at2759"/>
<feature type="compositionally biased region" description="Acidic residues" evidence="7">
    <location>
        <begin position="846"/>
        <end position="868"/>
    </location>
</feature>
<protein>
    <recommendedName>
        <fullName evidence="4">Translation initiation factor eIF2B subunit epsilon</fullName>
    </recommendedName>
    <alternativeName>
        <fullName evidence="5">eIF2B GDP-GTP exchange factor subunit epsilon</fullName>
    </alternativeName>
</protein>
<keyword evidence="10" id="KW-1185">Reference proteome</keyword>
<evidence type="ECO:0000313" key="9">
    <source>
        <dbReference type="EMBL" id="KAG5653962.1"/>
    </source>
</evidence>
<feature type="compositionally biased region" description="Acidic residues" evidence="7">
    <location>
        <begin position="958"/>
        <end position="969"/>
    </location>
</feature>
<feature type="compositionally biased region" description="Polar residues" evidence="7">
    <location>
        <begin position="759"/>
        <end position="780"/>
    </location>
</feature>
<dbReference type="InterPro" id="IPR005835">
    <property type="entry name" value="NTP_transferase_dom"/>
</dbReference>
<evidence type="ECO:0000256" key="7">
    <source>
        <dbReference type="SAM" id="MobiDB-lite"/>
    </source>
</evidence>
<feature type="compositionally biased region" description="Acidic residues" evidence="7">
    <location>
        <begin position="514"/>
        <end position="524"/>
    </location>
</feature>
<dbReference type="Pfam" id="PF00483">
    <property type="entry name" value="NTP_transferase"/>
    <property type="match status" value="1"/>
</dbReference>
<feature type="domain" description="W2" evidence="8">
    <location>
        <begin position="542"/>
        <end position="756"/>
    </location>
</feature>
<dbReference type="Pfam" id="PF02020">
    <property type="entry name" value="W2"/>
    <property type="match status" value="1"/>
</dbReference>
<keyword evidence="3" id="KW-0963">Cytoplasm</keyword>
<dbReference type="PANTHER" id="PTHR45887:SF1">
    <property type="entry name" value="TRANSLATION INITIATION FACTOR EIF-2B SUBUNIT EPSILON"/>
    <property type="match status" value="1"/>
</dbReference>
<name>A0A9P7GVU6_9AGAR</name>
<dbReference type="Gene3D" id="3.90.550.10">
    <property type="entry name" value="Spore Coat Polysaccharide Biosynthesis Protein SpsA, Chain A"/>
    <property type="match status" value="1"/>
</dbReference>
<feature type="compositionally biased region" description="Acidic residues" evidence="7">
    <location>
        <begin position="1049"/>
        <end position="1062"/>
    </location>
</feature>
<feature type="compositionally biased region" description="Acidic residues" evidence="7">
    <location>
        <begin position="1005"/>
        <end position="1021"/>
    </location>
</feature>
<feature type="compositionally biased region" description="Acidic residues" evidence="7">
    <location>
        <begin position="748"/>
        <end position="758"/>
    </location>
</feature>
<dbReference type="InterPro" id="IPR056764">
    <property type="entry name" value="LbH_EIF2B3/5"/>
</dbReference>
<comment type="similarity">
    <text evidence="2">Belongs to the eIF-2B gamma/epsilon subunits family.</text>
</comment>
<dbReference type="InterPro" id="IPR035543">
    <property type="entry name" value="eIF-2B_epsilon_N"/>
</dbReference>
<dbReference type="Proteomes" id="UP000717328">
    <property type="component" value="Unassembled WGS sequence"/>
</dbReference>
<comment type="subunit">
    <text evidence="6">Component of the translation initiation factor 2B (eIF2B) complex which is a heterodecamer of two sets of five different subunits: alpha, beta, gamma, delta and epsilon. Subunits alpha, beta and delta comprise a regulatory subcomplex and subunits epsilon and gamma comprise a catalytic subcomplex. Within the complex, the hexameric regulatory complex resides at the center, with the two heterodimeric catalytic subcomplexes bound on opposite sides.</text>
</comment>
<evidence type="ECO:0000256" key="3">
    <source>
        <dbReference type="ARBA" id="ARBA00022490"/>
    </source>
</evidence>
<dbReference type="InterPro" id="IPR029044">
    <property type="entry name" value="Nucleotide-diphossugar_trans"/>
</dbReference>
<dbReference type="Gene3D" id="2.160.10.10">
    <property type="entry name" value="Hexapeptide repeat proteins"/>
    <property type="match status" value="1"/>
</dbReference>
<reference evidence="9" key="2">
    <citation type="submission" date="2021-10" db="EMBL/GenBank/DDBJ databases">
        <title>Phylogenomics reveals ancestral predisposition of the termite-cultivated fungus Termitomyces towards a domesticated lifestyle.</title>
        <authorList>
            <person name="Auxier B."/>
            <person name="Grum-Grzhimaylo A."/>
            <person name="Cardenas M.E."/>
            <person name="Lodge J.D."/>
            <person name="Laessoe T."/>
            <person name="Pedersen O."/>
            <person name="Smith M.E."/>
            <person name="Kuyper T.W."/>
            <person name="Franco-Molano E.A."/>
            <person name="Baroni T.J."/>
            <person name="Aanen D.K."/>
        </authorList>
    </citation>
    <scope>NUCLEOTIDE SEQUENCE</scope>
    <source>
        <strain evidence="9">D49</strain>
    </source>
</reference>
<dbReference type="CDD" id="cd04197">
    <property type="entry name" value="eIF-2B_epsilon_N"/>
    <property type="match status" value="1"/>
</dbReference>
<evidence type="ECO:0000256" key="6">
    <source>
        <dbReference type="ARBA" id="ARBA00046432"/>
    </source>
</evidence>
<comment type="subcellular location">
    <subcellularLocation>
        <location evidence="1">Cytoplasm</location>
        <location evidence="1">Cytosol</location>
    </subcellularLocation>
</comment>
<dbReference type="SUPFAM" id="SSF48371">
    <property type="entry name" value="ARM repeat"/>
    <property type="match status" value="1"/>
</dbReference>
<organism evidence="9 10">
    <name type="scientific">Sphagnurus paluster</name>
    <dbReference type="NCBI Taxonomy" id="117069"/>
    <lineage>
        <taxon>Eukaryota</taxon>
        <taxon>Fungi</taxon>
        <taxon>Dikarya</taxon>
        <taxon>Basidiomycota</taxon>
        <taxon>Agaricomycotina</taxon>
        <taxon>Agaricomycetes</taxon>
        <taxon>Agaricomycetidae</taxon>
        <taxon>Agaricales</taxon>
        <taxon>Tricholomatineae</taxon>
        <taxon>Lyophyllaceae</taxon>
        <taxon>Sphagnurus</taxon>
    </lineage>
</organism>
<feature type="compositionally biased region" description="Low complexity" evidence="7">
    <location>
        <begin position="940"/>
        <end position="952"/>
    </location>
</feature>
<dbReference type="InterPro" id="IPR016024">
    <property type="entry name" value="ARM-type_fold"/>
</dbReference>
<evidence type="ECO:0000256" key="1">
    <source>
        <dbReference type="ARBA" id="ARBA00004514"/>
    </source>
</evidence>
<feature type="region of interest" description="Disordered" evidence="7">
    <location>
        <begin position="704"/>
        <end position="1028"/>
    </location>
</feature>
<accession>A0A9P7GVU6</accession>
<dbReference type="PROSITE" id="PS51363">
    <property type="entry name" value="W2"/>
    <property type="match status" value="1"/>
</dbReference>
<evidence type="ECO:0000256" key="4">
    <source>
        <dbReference type="ARBA" id="ARBA00044144"/>
    </source>
</evidence>
<sequence>MAPKSSNAGKEKLIDDEEEVLQAVILADSFNKRFRPLTARKPRCLLPICNAPLLDWTFESLALAGVQEIFVICRSHAELVKTAIKESKWSKPGSGIKIVPILTAKETFSPGDAMRDIYTRGLVTSDFVLVMGDLVSNIRIDEVVRVHKERRKTNKDAIMTMVVKESGARHRTKARGDSSVFILDPETSECLYYEPVSAFPQTTFAHIPREILADHPEVEIRNDLIDCSIDVPSLFQDNFDYLDIRRDFVHGVLTSDLLMKNIHCYVAKDGYAARVKDTKSYESVSKDILSRWTFPLVPDDNHPGGHVYDHERGNKYIAKDNTVVLARTCKIGNNTLIGSSTNISANVQVLASVIGQNCNIGAGAIIRNSYVFDGAVIGSDCVVERSIIGANVNVKDGSEIQKGCLLADGVVVGPSAKLKPFLRLSKKPEEKDELVSDEDEDDDSDLEDLVSLQVSLAKDLGTDSNALVWPTAPEEDADDDEIAKFKNERFMRLGDDASDLDYSDDGSESSLSESESDDESDSDADFTVPSESLPLGLPDGSPMVESEFQIEVKQSLERAFAEGHSVDNAAVELKTLRMASNVPLTRVREAVVGAIVDKIKIVDSGVVEQRKEIAAVIARWGQLIDRIGGVDPVETVSALQAHCASSQRLPLFGQILAALYQDDIVEEDDIRKWHRLPVSRGEGLKNKGDVENFKKCWTVGSHMIKQFDEQESSEEEDEDEEDEKGDENEEDKSKGANQAKKVQKVMEESEEESEESDGEPNTSPAKSVSVASAISPNQEATSEEESEEDEDIDEIEEVAAAPTKPMVEDVRVEEPIIYPQAIATPQITAPSSTNASQQNNTKQEPQEESEDEEEEDEDEDEDEEESDDGMPKKPINSVAGKPDATPQMAAVPQPLQASISPETATILSSATLVADESDDESEENSGDEVSSPGKEGTQITAAVAPVTPLAPTSKQETSEEESSEEESDGSDGASASTNALFPMGTHNMLPTEIALAPPFAKPESSGEESEGDESEEYESGELSEAPAVKAAALVQPLVKDVGKAAGSSEEGEGEETDEEYTDAESISDGKRDTKIATAAGSGLNVGVVKDV</sequence>
<dbReference type="GO" id="GO:0005085">
    <property type="term" value="F:guanyl-nucleotide exchange factor activity"/>
    <property type="evidence" value="ECO:0007669"/>
    <property type="project" value="InterPro"/>
</dbReference>
<dbReference type="AlphaFoldDB" id="A0A9P7GVU6"/>